<sequence length="46" mass="5406">ITVKLPRSVILELNRETKKAYRQNELVITLTKNILRKIDEKNNQGN</sequence>
<organism evidence="1">
    <name type="scientific">marine sediment metagenome</name>
    <dbReference type="NCBI Taxonomy" id="412755"/>
    <lineage>
        <taxon>unclassified sequences</taxon>
        <taxon>metagenomes</taxon>
        <taxon>ecological metagenomes</taxon>
    </lineage>
</organism>
<feature type="non-terminal residue" evidence="1">
    <location>
        <position position="1"/>
    </location>
</feature>
<comment type="caution">
    <text evidence="1">The sequence shown here is derived from an EMBL/GenBank/DDBJ whole genome shotgun (WGS) entry which is preliminary data.</text>
</comment>
<evidence type="ECO:0000313" key="1">
    <source>
        <dbReference type="EMBL" id="KKK78524.1"/>
    </source>
</evidence>
<dbReference type="AlphaFoldDB" id="A0A0F9AJ77"/>
<name>A0A0F9AJ77_9ZZZZ</name>
<dbReference type="EMBL" id="LAZR01054454">
    <property type="protein sequence ID" value="KKK78524.1"/>
    <property type="molecule type" value="Genomic_DNA"/>
</dbReference>
<gene>
    <name evidence="1" type="ORF">LCGC14_2842700</name>
</gene>
<reference evidence="1" key="1">
    <citation type="journal article" date="2015" name="Nature">
        <title>Complex archaea that bridge the gap between prokaryotes and eukaryotes.</title>
        <authorList>
            <person name="Spang A."/>
            <person name="Saw J.H."/>
            <person name="Jorgensen S.L."/>
            <person name="Zaremba-Niedzwiedzka K."/>
            <person name="Martijn J."/>
            <person name="Lind A.E."/>
            <person name="van Eijk R."/>
            <person name="Schleper C."/>
            <person name="Guy L."/>
            <person name="Ettema T.J."/>
        </authorList>
    </citation>
    <scope>NUCLEOTIDE SEQUENCE</scope>
</reference>
<protein>
    <submittedName>
        <fullName evidence="1">Uncharacterized protein</fullName>
    </submittedName>
</protein>
<proteinExistence type="predicted"/>
<accession>A0A0F9AJ77</accession>